<dbReference type="EMBL" id="CAKOFQ010007881">
    <property type="protein sequence ID" value="CAH2009443.1"/>
    <property type="molecule type" value="Genomic_DNA"/>
</dbReference>
<name>A0A9P0MAD9_ACAOB</name>
<reference evidence="1" key="1">
    <citation type="submission" date="2022-03" db="EMBL/GenBank/DDBJ databases">
        <authorList>
            <person name="Sayadi A."/>
        </authorList>
    </citation>
    <scope>NUCLEOTIDE SEQUENCE</scope>
</reference>
<protein>
    <submittedName>
        <fullName evidence="1">Uncharacterized protein</fullName>
    </submittedName>
</protein>
<dbReference type="AlphaFoldDB" id="A0A9P0MAD9"/>
<sequence>MNSQNFFLGPPNPKHSTRRCVSMVMKEMLTKSNLPDFGRISSLRVGAQRQAAWWKRQ</sequence>
<evidence type="ECO:0000313" key="1">
    <source>
        <dbReference type="EMBL" id="CAH2009443.1"/>
    </source>
</evidence>
<gene>
    <name evidence="1" type="ORF">ACAOBT_LOCUS30872</name>
</gene>
<evidence type="ECO:0000313" key="2">
    <source>
        <dbReference type="Proteomes" id="UP001152888"/>
    </source>
</evidence>
<dbReference type="Proteomes" id="UP001152888">
    <property type="component" value="Unassembled WGS sequence"/>
</dbReference>
<proteinExistence type="predicted"/>
<keyword evidence="2" id="KW-1185">Reference proteome</keyword>
<comment type="caution">
    <text evidence="1">The sequence shown here is derived from an EMBL/GenBank/DDBJ whole genome shotgun (WGS) entry which is preliminary data.</text>
</comment>
<organism evidence="1 2">
    <name type="scientific">Acanthoscelides obtectus</name>
    <name type="common">Bean weevil</name>
    <name type="synonym">Bruchus obtectus</name>
    <dbReference type="NCBI Taxonomy" id="200917"/>
    <lineage>
        <taxon>Eukaryota</taxon>
        <taxon>Metazoa</taxon>
        <taxon>Ecdysozoa</taxon>
        <taxon>Arthropoda</taxon>
        <taxon>Hexapoda</taxon>
        <taxon>Insecta</taxon>
        <taxon>Pterygota</taxon>
        <taxon>Neoptera</taxon>
        <taxon>Endopterygota</taxon>
        <taxon>Coleoptera</taxon>
        <taxon>Polyphaga</taxon>
        <taxon>Cucujiformia</taxon>
        <taxon>Chrysomeloidea</taxon>
        <taxon>Chrysomelidae</taxon>
        <taxon>Bruchinae</taxon>
        <taxon>Bruchini</taxon>
        <taxon>Acanthoscelides</taxon>
    </lineage>
</organism>
<accession>A0A9P0MAD9</accession>